<reference evidence="1 2" key="1">
    <citation type="submission" date="2018-09" db="EMBL/GenBank/DDBJ databases">
        <title>A high-quality reference genome of wild soybean provides a powerful tool to mine soybean genomes.</title>
        <authorList>
            <person name="Xie M."/>
            <person name="Chung C.Y.L."/>
            <person name="Li M.-W."/>
            <person name="Wong F.-L."/>
            <person name="Chan T.-F."/>
            <person name="Lam H.-M."/>
        </authorList>
    </citation>
    <scope>NUCLEOTIDE SEQUENCE [LARGE SCALE GENOMIC DNA]</scope>
    <source>
        <strain evidence="2">cv. W05</strain>
        <tissue evidence="1">Hypocotyl of etiolated seedlings</tissue>
    </source>
</reference>
<evidence type="ECO:0000313" key="2">
    <source>
        <dbReference type="Proteomes" id="UP000289340"/>
    </source>
</evidence>
<evidence type="ECO:0000313" key="1">
    <source>
        <dbReference type="EMBL" id="RZB83792.1"/>
    </source>
</evidence>
<proteinExistence type="predicted"/>
<comment type="caution">
    <text evidence="1">The sequence shown here is derived from an EMBL/GenBank/DDBJ whole genome shotgun (WGS) entry which is preliminary data.</text>
</comment>
<organism evidence="1 2">
    <name type="scientific">Glycine soja</name>
    <name type="common">Wild soybean</name>
    <dbReference type="NCBI Taxonomy" id="3848"/>
    <lineage>
        <taxon>Eukaryota</taxon>
        <taxon>Viridiplantae</taxon>
        <taxon>Streptophyta</taxon>
        <taxon>Embryophyta</taxon>
        <taxon>Tracheophyta</taxon>
        <taxon>Spermatophyta</taxon>
        <taxon>Magnoliopsida</taxon>
        <taxon>eudicotyledons</taxon>
        <taxon>Gunneridae</taxon>
        <taxon>Pentapetalae</taxon>
        <taxon>rosids</taxon>
        <taxon>fabids</taxon>
        <taxon>Fabales</taxon>
        <taxon>Fabaceae</taxon>
        <taxon>Papilionoideae</taxon>
        <taxon>50 kb inversion clade</taxon>
        <taxon>NPAAA clade</taxon>
        <taxon>indigoferoid/millettioid clade</taxon>
        <taxon>Phaseoleae</taxon>
        <taxon>Glycine</taxon>
        <taxon>Glycine subgen. Soja</taxon>
    </lineage>
</organism>
<dbReference type="AlphaFoldDB" id="A0A445ICT4"/>
<gene>
    <name evidence="1" type="ORF">D0Y65_032347</name>
</gene>
<keyword evidence="2" id="KW-1185">Reference proteome</keyword>
<dbReference type="EMBL" id="QZWG01000011">
    <property type="protein sequence ID" value="RZB83792.1"/>
    <property type="molecule type" value="Genomic_DNA"/>
</dbReference>
<sequence length="87" mass="9741">MDKVSHMQPLNSQVAAYTHHTHPRSAELLFTVNQHSPYLPLEVPVLVLCQFLTLFNTTIDDNDLALAFKTDVATIQTLKKGFAAYKA</sequence>
<name>A0A445ICT4_GLYSO</name>
<dbReference type="Proteomes" id="UP000289340">
    <property type="component" value="Chromosome 11"/>
</dbReference>
<protein>
    <submittedName>
        <fullName evidence="1">Uncharacterized protein</fullName>
    </submittedName>
</protein>
<accession>A0A445ICT4</accession>